<evidence type="ECO:0000313" key="10">
    <source>
        <dbReference type="EMBL" id="TQB75552.1"/>
    </source>
</evidence>
<dbReference type="SUPFAM" id="SSF53335">
    <property type="entry name" value="S-adenosyl-L-methionine-dependent methyltransferases"/>
    <property type="match status" value="1"/>
</dbReference>
<dbReference type="PIRSF" id="PIRSF005461">
    <property type="entry name" value="23S_rRNA_mtase"/>
    <property type="match status" value="1"/>
</dbReference>
<evidence type="ECO:0000256" key="4">
    <source>
        <dbReference type="ARBA" id="ARBA00022679"/>
    </source>
</evidence>
<dbReference type="InterPro" id="IPR002877">
    <property type="entry name" value="RNA_MeTrfase_FtsJ_dom"/>
</dbReference>
<keyword evidence="4 10" id="KW-0808">Transferase</keyword>
<evidence type="ECO:0000256" key="2">
    <source>
        <dbReference type="ARBA" id="ARBA00022552"/>
    </source>
</evidence>
<keyword evidence="3 10" id="KW-0489">Methyltransferase</keyword>
<dbReference type="InterPro" id="IPR029063">
    <property type="entry name" value="SAM-dependent_MTases_sf"/>
</dbReference>
<feature type="region of interest" description="Disordered" evidence="8">
    <location>
        <begin position="1"/>
        <end position="20"/>
    </location>
</feature>
<feature type="active site" description="Proton acceptor" evidence="7">
    <location>
        <position position="226"/>
    </location>
</feature>
<evidence type="ECO:0000256" key="5">
    <source>
        <dbReference type="ARBA" id="ARBA00022691"/>
    </source>
</evidence>
<protein>
    <recommendedName>
        <fullName evidence="6">rRNA methyltransferase 2, mitochondrial</fullName>
    </recommendedName>
</protein>
<evidence type="ECO:0000256" key="7">
    <source>
        <dbReference type="PIRSR" id="PIRSR005461-1"/>
    </source>
</evidence>
<dbReference type="GO" id="GO:0008650">
    <property type="term" value="F:rRNA (uridine-2'-O-)-methyltransferase activity"/>
    <property type="evidence" value="ECO:0007669"/>
    <property type="project" value="TreeGrafter"/>
</dbReference>
<dbReference type="AlphaFoldDB" id="A0A507R296"/>
<dbReference type="STRING" id="5098.A0A507R296"/>
<evidence type="ECO:0000256" key="1">
    <source>
        <dbReference type="ARBA" id="ARBA00009258"/>
    </source>
</evidence>
<evidence type="ECO:0000259" key="9">
    <source>
        <dbReference type="Pfam" id="PF01728"/>
    </source>
</evidence>
<organism evidence="10 11">
    <name type="scientific">Monascus purpureus</name>
    <name type="common">Red mold</name>
    <name type="synonym">Monascus anka</name>
    <dbReference type="NCBI Taxonomy" id="5098"/>
    <lineage>
        <taxon>Eukaryota</taxon>
        <taxon>Fungi</taxon>
        <taxon>Dikarya</taxon>
        <taxon>Ascomycota</taxon>
        <taxon>Pezizomycotina</taxon>
        <taxon>Eurotiomycetes</taxon>
        <taxon>Eurotiomycetidae</taxon>
        <taxon>Eurotiales</taxon>
        <taxon>Aspergillaceae</taxon>
        <taxon>Monascus</taxon>
    </lineage>
</organism>
<evidence type="ECO:0000256" key="3">
    <source>
        <dbReference type="ARBA" id="ARBA00022603"/>
    </source>
</evidence>
<comment type="similarity">
    <text evidence="1">Belongs to the class I-like SAM-binding methyltransferase superfamily. RNA methyltransferase RlmE family.</text>
</comment>
<comment type="caution">
    <text evidence="10">The sequence shown here is derived from an EMBL/GenBank/DDBJ whole genome shotgun (WGS) entry which is preliminary data.</text>
</comment>
<name>A0A507R296_MONPU</name>
<dbReference type="Proteomes" id="UP000319663">
    <property type="component" value="Unassembled WGS sequence"/>
</dbReference>
<evidence type="ECO:0000256" key="6">
    <source>
        <dbReference type="ARBA" id="ARBA00041184"/>
    </source>
</evidence>
<gene>
    <name evidence="10" type="primary">MRM2</name>
    <name evidence="10" type="ORF">MPDQ_002516</name>
</gene>
<dbReference type="InterPro" id="IPR050082">
    <property type="entry name" value="RNA_methyltr_RlmE"/>
</dbReference>
<dbReference type="PANTHER" id="PTHR10920">
    <property type="entry name" value="RIBOSOMAL RNA METHYLTRANSFERASE"/>
    <property type="match status" value="1"/>
</dbReference>
<evidence type="ECO:0000256" key="8">
    <source>
        <dbReference type="SAM" id="MobiDB-lite"/>
    </source>
</evidence>
<dbReference type="GO" id="GO:0005739">
    <property type="term" value="C:mitochondrion"/>
    <property type="evidence" value="ECO:0007669"/>
    <property type="project" value="TreeGrafter"/>
</dbReference>
<dbReference type="InterPro" id="IPR015507">
    <property type="entry name" value="rRNA-MeTfrase_E"/>
</dbReference>
<dbReference type="PANTHER" id="PTHR10920:SF18">
    <property type="entry name" value="RRNA METHYLTRANSFERASE 2, MITOCHONDRIAL"/>
    <property type="match status" value="1"/>
</dbReference>
<dbReference type="EMBL" id="VIFY01000018">
    <property type="protein sequence ID" value="TQB75552.1"/>
    <property type="molecule type" value="Genomic_DNA"/>
</dbReference>
<evidence type="ECO:0000313" key="11">
    <source>
        <dbReference type="Proteomes" id="UP000319663"/>
    </source>
</evidence>
<feature type="domain" description="Ribosomal RNA methyltransferase FtsJ" evidence="9">
    <location>
        <begin position="29"/>
        <end position="269"/>
    </location>
</feature>
<sequence length="282" mass="31942">MASSSIKRPILPGGSCTRPKEQSSLQVAADEKHHIFRSGQTVVDLGYAPGSWSQVAVTRTQPGGRVLGVDIIPAQPPKGVSTIQGNFLSPEIQKYVREFLRDPKRGRPLFQKTSSVLDTRDVDTRDMMRRQYLHRINNLATKDGSEPAHLGDPELERTVDVVLSDMSAPWVQTTGFWKRSLSDPHRRMMNTSGLSFKDHIGSMDLCRTALKFGFDTLKENGHFVCKFYQGVEDKKFEKQLNELFQKVHRLKPESSRSESKEAYFVGLRRKRNVPESTVFAHL</sequence>
<accession>A0A507R296</accession>
<reference evidence="10 11" key="1">
    <citation type="submission" date="2019-06" db="EMBL/GenBank/DDBJ databases">
        <title>Wine fermentation using esterase from Monascus purpureus.</title>
        <authorList>
            <person name="Geng C."/>
            <person name="Zhang Y."/>
        </authorList>
    </citation>
    <scope>NUCLEOTIDE SEQUENCE [LARGE SCALE GENOMIC DNA]</scope>
    <source>
        <strain evidence="10">HQ1</strain>
    </source>
</reference>
<keyword evidence="2" id="KW-0698">rRNA processing</keyword>
<keyword evidence="11" id="KW-1185">Reference proteome</keyword>
<proteinExistence type="inferred from homology"/>
<keyword evidence="5 7" id="KW-0949">S-adenosyl-L-methionine</keyword>
<dbReference type="Gene3D" id="3.40.50.150">
    <property type="entry name" value="Vaccinia Virus protein VP39"/>
    <property type="match status" value="1"/>
</dbReference>
<dbReference type="Pfam" id="PF01728">
    <property type="entry name" value="FtsJ"/>
    <property type="match status" value="1"/>
</dbReference>